<keyword evidence="1" id="KW-0175">Coiled coil</keyword>
<sequence>MSSEFTSVTCNLAKAHKILKNMKSEMKGGVKVKPNRYAYDTSSQTVGNTTVVLTHVSNLSATVEEFKERATVLLEKERAKFNLANDLKASKNLLKNFIYRKNGEIGLDKVLSKIEEYTQLKNTYITLRNASASYVDLDTASRYFKNYLDLKSTDTTGLNRTAPTSTLCIFTQEELDTEIKRCTQELNRLENQRDTLNATNSITFNLPNNVHELLGTL</sequence>
<dbReference type="EMBL" id="MN739774">
    <property type="protein sequence ID" value="QHT25712.1"/>
    <property type="molecule type" value="Genomic_DNA"/>
</dbReference>
<evidence type="ECO:0000313" key="2">
    <source>
        <dbReference type="EMBL" id="QHT25712.1"/>
    </source>
</evidence>
<reference evidence="2" key="1">
    <citation type="journal article" date="2020" name="Nature">
        <title>Giant virus diversity and host interactions through global metagenomics.</title>
        <authorList>
            <person name="Schulz F."/>
            <person name="Roux S."/>
            <person name="Paez-Espino D."/>
            <person name="Jungbluth S."/>
            <person name="Walsh D.A."/>
            <person name="Denef V.J."/>
            <person name="McMahon K.D."/>
            <person name="Konstantinidis K.T."/>
            <person name="Eloe-Fadrosh E.A."/>
            <person name="Kyrpides N.C."/>
            <person name="Woyke T."/>
        </authorList>
    </citation>
    <scope>NUCLEOTIDE SEQUENCE</scope>
    <source>
        <strain evidence="2">GVMAG-M-3300023179-27</strain>
    </source>
</reference>
<name>A0A6C0EAD5_9ZZZZ</name>
<feature type="coiled-coil region" evidence="1">
    <location>
        <begin position="172"/>
        <end position="199"/>
    </location>
</feature>
<organism evidence="2">
    <name type="scientific">viral metagenome</name>
    <dbReference type="NCBI Taxonomy" id="1070528"/>
    <lineage>
        <taxon>unclassified sequences</taxon>
        <taxon>metagenomes</taxon>
        <taxon>organismal metagenomes</taxon>
    </lineage>
</organism>
<dbReference type="AlphaFoldDB" id="A0A6C0EAD5"/>
<proteinExistence type="predicted"/>
<protein>
    <submittedName>
        <fullName evidence="2">Uncharacterized protein</fullName>
    </submittedName>
</protein>
<accession>A0A6C0EAD5</accession>
<evidence type="ECO:0000256" key="1">
    <source>
        <dbReference type="SAM" id="Coils"/>
    </source>
</evidence>